<sequence length="209" mass="23782">MYVVLADRGDGFHIPIAHALLPNKKRATYDKMWSLIKSQYPTLQPDNYTDFRIVSSQWPMGNLSEQTESLFKEADLHCTDPINWPTFRTDMFYFVTRTPRVSYATAFSSSSNSANIKPKQPYSSDQPIECGSLLAMFLSNPKLGKFPTYIRSTQECKDIIVSGEKESYFLSGRMHTKFTLSCNGTLNANTRLRPSKSYFGLVTDNFHGI</sequence>
<dbReference type="Proteomes" id="UP000887574">
    <property type="component" value="Unplaced"/>
</dbReference>
<evidence type="ECO:0000313" key="2">
    <source>
        <dbReference type="WBParaSite" id="jg23040"/>
    </source>
</evidence>
<proteinExistence type="predicted"/>
<reference evidence="2" key="1">
    <citation type="submission" date="2022-11" db="UniProtKB">
        <authorList>
            <consortium name="WormBaseParasite"/>
        </authorList>
    </citation>
    <scope>IDENTIFICATION</scope>
</reference>
<protein>
    <submittedName>
        <fullName evidence="2">Uncharacterized protein</fullName>
    </submittedName>
</protein>
<evidence type="ECO:0000313" key="1">
    <source>
        <dbReference type="Proteomes" id="UP000887574"/>
    </source>
</evidence>
<organism evidence="1 2">
    <name type="scientific">Ditylenchus dipsaci</name>
    <dbReference type="NCBI Taxonomy" id="166011"/>
    <lineage>
        <taxon>Eukaryota</taxon>
        <taxon>Metazoa</taxon>
        <taxon>Ecdysozoa</taxon>
        <taxon>Nematoda</taxon>
        <taxon>Chromadorea</taxon>
        <taxon>Rhabditida</taxon>
        <taxon>Tylenchina</taxon>
        <taxon>Tylenchomorpha</taxon>
        <taxon>Sphaerularioidea</taxon>
        <taxon>Anguinidae</taxon>
        <taxon>Anguininae</taxon>
        <taxon>Ditylenchus</taxon>
    </lineage>
</organism>
<accession>A0A915DRZ6</accession>
<dbReference type="WBParaSite" id="jg23040">
    <property type="protein sequence ID" value="jg23040"/>
    <property type="gene ID" value="jg23040"/>
</dbReference>
<name>A0A915DRZ6_9BILA</name>
<keyword evidence="1" id="KW-1185">Reference proteome</keyword>
<dbReference type="AlphaFoldDB" id="A0A915DRZ6"/>